<keyword evidence="2" id="KW-1185">Reference proteome</keyword>
<gene>
    <name evidence="1" type="ORF">C7459_104237</name>
</gene>
<protein>
    <submittedName>
        <fullName evidence="1">Uncharacterized protein</fullName>
    </submittedName>
</protein>
<dbReference type="Proteomes" id="UP000245634">
    <property type="component" value="Unassembled WGS sequence"/>
</dbReference>
<dbReference type="EMBL" id="QGGL01000004">
    <property type="protein sequence ID" value="PWK15031.1"/>
    <property type="molecule type" value="Genomic_DNA"/>
</dbReference>
<comment type="caution">
    <text evidence="1">The sequence shown here is derived from an EMBL/GenBank/DDBJ whole genome shotgun (WGS) entry which is preliminary data.</text>
</comment>
<evidence type="ECO:0000313" key="1">
    <source>
        <dbReference type="EMBL" id="PWK15031.1"/>
    </source>
</evidence>
<dbReference type="AlphaFoldDB" id="A0A316DY35"/>
<proteinExistence type="predicted"/>
<accession>A0A316DY35</accession>
<organism evidence="1 2">
    <name type="scientific">Tumebacillus permanentifrigoris</name>
    <dbReference type="NCBI Taxonomy" id="378543"/>
    <lineage>
        <taxon>Bacteria</taxon>
        <taxon>Bacillati</taxon>
        <taxon>Bacillota</taxon>
        <taxon>Bacilli</taxon>
        <taxon>Bacillales</taxon>
        <taxon>Alicyclobacillaceae</taxon>
        <taxon>Tumebacillus</taxon>
    </lineage>
</organism>
<name>A0A316DY35_9BACL</name>
<reference evidence="1 2" key="1">
    <citation type="submission" date="2018-05" db="EMBL/GenBank/DDBJ databases">
        <title>Genomic Encyclopedia of Type Strains, Phase IV (KMG-IV): sequencing the most valuable type-strain genomes for metagenomic binning, comparative biology and taxonomic classification.</title>
        <authorList>
            <person name="Goeker M."/>
        </authorList>
    </citation>
    <scope>NUCLEOTIDE SEQUENCE [LARGE SCALE GENOMIC DNA]</scope>
    <source>
        <strain evidence="1 2">DSM 18773</strain>
    </source>
</reference>
<sequence>MFRYDLVFVVDLNPAATVILHMDEVTYEPNRYVSG</sequence>
<evidence type="ECO:0000313" key="2">
    <source>
        <dbReference type="Proteomes" id="UP000245634"/>
    </source>
</evidence>